<dbReference type="SMART" id="SM00490">
    <property type="entry name" value="HELICc"/>
    <property type="match status" value="1"/>
</dbReference>
<dbReference type="PANTHER" id="PTHR12131">
    <property type="entry name" value="ATP-DEPENDENT RNA AND DNA HELICASE"/>
    <property type="match status" value="1"/>
</dbReference>
<dbReference type="GO" id="GO:0070478">
    <property type="term" value="P:nuclear-transcribed mRNA catabolic process, 3'-5' exonucleolytic nonsense-mediated decay"/>
    <property type="evidence" value="ECO:0007669"/>
    <property type="project" value="TreeGrafter"/>
</dbReference>
<dbReference type="InterPro" id="IPR011545">
    <property type="entry name" value="DEAD/DEAH_box_helicase_dom"/>
</dbReference>
<feature type="region of interest" description="Disordered" evidence="5">
    <location>
        <begin position="1"/>
        <end position="43"/>
    </location>
</feature>
<dbReference type="SUPFAM" id="SSF52540">
    <property type="entry name" value="P-loop containing nucleoside triphosphate hydrolases"/>
    <property type="match status" value="1"/>
</dbReference>
<keyword evidence="2" id="KW-0378">Hydrolase</keyword>
<feature type="domain" description="Helicase ATP-binding" evidence="6">
    <location>
        <begin position="75"/>
        <end position="235"/>
    </location>
</feature>
<dbReference type="InParanoid" id="Q2LR62"/>
<dbReference type="GO" id="GO:0055087">
    <property type="term" value="C:Ski complex"/>
    <property type="evidence" value="ECO:0007669"/>
    <property type="project" value="TreeGrafter"/>
</dbReference>
<dbReference type="SMART" id="SM01142">
    <property type="entry name" value="DSHCT"/>
    <property type="match status" value="1"/>
</dbReference>
<proteinExistence type="predicted"/>
<organism evidence="8 9">
    <name type="scientific">Syntrophus aciditrophicus (strain SB)</name>
    <dbReference type="NCBI Taxonomy" id="56780"/>
    <lineage>
        <taxon>Bacteria</taxon>
        <taxon>Pseudomonadati</taxon>
        <taxon>Thermodesulfobacteriota</taxon>
        <taxon>Syntrophia</taxon>
        <taxon>Syntrophales</taxon>
        <taxon>Syntrophaceae</taxon>
        <taxon>Syntrophus</taxon>
    </lineage>
</organism>
<dbReference type="Pfam" id="PF08148">
    <property type="entry name" value="DSHCT"/>
    <property type="match status" value="1"/>
</dbReference>
<accession>Q2LR62</accession>
<dbReference type="AlphaFoldDB" id="Q2LR62"/>
<dbReference type="Gene3D" id="3.40.50.300">
    <property type="entry name" value="P-loop containing nucleotide triphosphate hydrolases"/>
    <property type="match status" value="2"/>
</dbReference>
<keyword evidence="9" id="KW-1185">Reference proteome</keyword>
<dbReference type="InterPro" id="IPR014001">
    <property type="entry name" value="Helicase_ATP-bd"/>
</dbReference>
<dbReference type="STRING" id="56780.SYN_00427"/>
<evidence type="ECO:0000256" key="2">
    <source>
        <dbReference type="ARBA" id="ARBA00022801"/>
    </source>
</evidence>
<feature type="compositionally biased region" description="Basic residues" evidence="5">
    <location>
        <begin position="31"/>
        <end position="42"/>
    </location>
</feature>
<evidence type="ECO:0000313" key="9">
    <source>
        <dbReference type="Proteomes" id="UP000001933"/>
    </source>
</evidence>
<evidence type="ECO:0000256" key="4">
    <source>
        <dbReference type="ARBA" id="ARBA00022840"/>
    </source>
</evidence>
<dbReference type="InterPro" id="IPR012961">
    <property type="entry name" value="Ski2/MTR4_C"/>
</dbReference>
<dbReference type="GO" id="GO:0004386">
    <property type="term" value="F:helicase activity"/>
    <property type="evidence" value="ECO:0007669"/>
    <property type="project" value="UniProtKB-KW"/>
</dbReference>
<dbReference type="Pfam" id="PF00270">
    <property type="entry name" value="DEAD"/>
    <property type="match status" value="1"/>
</dbReference>
<dbReference type="KEGG" id="sat:SYN_00427"/>
<feature type="compositionally biased region" description="Basic and acidic residues" evidence="5">
    <location>
        <begin position="19"/>
        <end position="30"/>
    </location>
</feature>
<gene>
    <name evidence="8" type="ORF">SYN_00427</name>
</gene>
<evidence type="ECO:0000256" key="3">
    <source>
        <dbReference type="ARBA" id="ARBA00022806"/>
    </source>
</evidence>
<dbReference type="PROSITE" id="PS51192">
    <property type="entry name" value="HELICASE_ATP_BIND_1"/>
    <property type="match status" value="1"/>
</dbReference>
<dbReference type="GO" id="GO:0016787">
    <property type="term" value="F:hydrolase activity"/>
    <property type="evidence" value="ECO:0007669"/>
    <property type="project" value="UniProtKB-KW"/>
</dbReference>
<evidence type="ECO:0000313" key="8">
    <source>
        <dbReference type="EMBL" id="ABC76575.1"/>
    </source>
</evidence>
<dbReference type="InterPro" id="IPR027417">
    <property type="entry name" value="P-loop_NTPase"/>
</dbReference>
<name>Q2LR62_SYNAS</name>
<protein>
    <submittedName>
        <fullName evidence="8">ATP-dependent DNA helicase</fullName>
    </submittedName>
</protein>
<dbReference type="EMBL" id="CP000252">
    <property type="protein sequence ID" value="ABC76575.1"/>
    <property type="molecule type" value="Genomic_DNA"/>
</dbReference>
<dbReference type="HOGENOM" id="CLU_002902_4_1_7"/>
<dbReference type="Pfam" id="PF00271">
    <property type="entry name" value="Helicase_C"/>
    <property type="match status" value="1"/>
</dbReference>
<reference evidence="8 9" key="1">
    <citation type="journal article" date="2007" name="Proc. Natl. Acad. Sci. U.S.A.">
        <title>The genome of Syntrophus aciditrophicus: life at the thermodynamic limit of microbial growth.</title>
        <authorList>
            <person name="McInerney M.J."/>
            <person name="Rohlin L."/>
            <person name="Mouttaki H."/>
            <person name="Kim U."/>
            <person name="Krupp R.S."/>
            <person name="Rios-Hernandez L."/>
            <person name="Sieber J."/>
            <person name="Struchtemeyer C.G."/>
            <person name="Bhattacharyya A."/>
            <person name="Campbell J.W."/>
            <person name="Gunsalus R.P."/>
        </authorList>
    </citation>
    <scope>NUCLEOTIDE SEQUENCE [LARGE SCALE GENOMIC DNA]</scope>
    <source>
        <strain evidence="8 9">SB</strain>
    </source>
</reference>
<dbReference type="Proteomes" id="UP000001933">
    <property type="component" value="Chromosome"/>
</dbReference>
<evidence type="ECO:0000256" key="1">
    <source>
        <dbReference type="ARBA" id="ARBA00022741"/>
    </source>
</evidence>
<keyword evidence="3 8" id="KW-0347">Helicase</keyword>
<evidence type="ECO:0000259" key="6">
    <source>
        <dbReference type="PROSITE" id="PS51192"/>
    </source>
</evidence>
<sequence>MESSNTAHQQKTKWGNKRFSSDRETGTKQGRERRRRTARSARMHPAIEPVLKGVFKRIGKPPESGFVPDEFQLQALEAIKKNDCLVMAPTGSGKTWIAEQAILSVFRAGGRCWYASPLKALSNAKWVEFSQNFGAQHVGILTGDTKENPDAPIIVGTTEILRNQLYDVMKEGENLRCDLVILDEAHYLGDRDRGVVWEEIMIYLPVRVNLLLLSATIGNGDEIAAWLSSHRNKNCTVIREEKRPVPLFPLFLHPSGRIMPLMENRKLYGKVAEYIVARKTRRSGSFASLHFGEIINLMEGYALLPAIFFLKSRAECDAALKSCAGLAERCADERFYYDLEELLSRFPFLRQHRQLSFLIDYRVASHHGGQLPAWKFFVENMMKKGHLRAIFATSTVAAGVNYPARTIVLFNSDLFNGHEFCPMSGTEFHQMTGRAGRRGLDNIGFMLAVPGRFMDLSHIRKSLFQPPDEILSQIRSDFSMVLNLLLSQTPETIRDIFEKSLASYQHQNLNLWKEFLRHLEFLKAEGFVDDQDRLTENGIWASKLRLDQPLLIAEGLRAGGFPSADEKLLAALIAPFVNDHDQEILMDKRFISRKLRRAFTRLVTMLGPLTERMKAAGFPVQPLYFWTSAVVYEWASGEDWDEIIKRTGIADGELSMLVLRVADNLRQIVSLRDTHPEMAHLAARARDAILREPVVFEWEG</sequence>
<dbReference type="Gene3D" id="1.10.3380.30">
    <property type="match status" value="1"/>
</dbReference>
<dbReference type="GO" id="GO:0005524">
    <property type="term" value="F:ATP binding"/>
    <property type="evidence" value="ECO:0007669"/>
    <property type="project" value="UniProtKB-KW"/>
</dbReference>
<feature type="domain" description="Helicase C-terminal" evidence="7">
    <location>
        <begin position="296"/>
        <end position="497"/>
    </location>
</feature>
<keyword evidence="4" id="KW-0067">ATP-binding</keyword>
<evidence type="ECO:0000259" key="7">
    <source>
        <dbReference type="PROSITE" id="PS51194"/>
    </source>
</evidence>
<dbReference type="GO" id="GO:0003676">
    <property type="term" value="F:nucleic acid binding"/>
    <property type="evidence" value="ECO:0007669"/>
    <property type="project" value="InterPro"/>
</dbReference>
<dbReference type="eggNOG" id="COG4581">
    <property type="taxonomic scope" value="Bacteria"/>
</dbReference>
<dbReference type="PANTHER" id="PTHR12131:SF1">
    <property type="entry name" value="ATP-DEPENDENT RNA HELICASE SUPV3L1, MITOCHONDRIAL-RELATED"/>
    <property type="match status" value="1"/>
</dbReference>
<evidence type="ECO:0000256" key="5">
    <source>
        <dbReference type="SAM" id="MobiDB-lite"/>
    </source>
</evidence>
<dbReference type="SMART" id="SM00487">
    <property type="entry name" value="DEXDc"/>
    <property type="match status" value="1"/>
</dbReference>
<dbReference type="InterPro" id="IPR001650">
    <property type="entry name" value="Helicase_C-like"/>
</dbReference>
<dbReference type="PROSITE" id="PS51194">
    <property type="entry name" value="HELICASE_CTER"/>
    <property type="match status" value="1"/>
</dbReference>
<dbReference type="InterPro" id="IPR050699">
    <property type="entry name" value="RNA-DNA_Helicase"/>
</dbReference>
<keyword evidence="1" id="KW-0547">Nucleotide-binding</keyword>